<dbReference type="Proteomes" id="UP000539052">
    <property type="component" value="Unassembled WGS sequence"/>
</dbReference>
<dbReference type="InterPro" id="IPR043795">
    <property type="entry name" value="N-alpha-Ac-DABA-like"/>
</dbReference>
<accession>A0ABX1VSJ3</accession>
<comment type="cofactor">
    <cofactor evidence="1">
        <name>Zn(2+)</name>
        <dbReference type="ChEBI" id="CHEBI:29105"/>
    </cofactor>
</comment>
<dbReference type="InterPro" id="IPR057246">
    <property type="entry name" value="CARBOXYPEPT_ZN_1"/>
</dbReference>
<evidence type="ECO:0000313" key="7">
    <source>
        <dbReference type="EMBL" id="NNJ30802.1"/>
    </source>
</evidence>
<dbReference type="Pfam" id="PF24827">
    <property type="entry name" value="AstE_AspA_cat"/>
    <property type="match status" value="1"/>
</dbReference>
<dbReference type="EMBL" id="JAAOXG010000024">
    <property type="protein sequence ID" value="NNJ30802.1"/>
    <property type="molecule type" value="Genomic_DNA"/>
</dbReference>
<keyword evidence="4" id="KW-0378">Hydrolase</keyword>
<dbReference type="RefSeq" id="WP_170821980.1">
    <property type="nucleotide sequence ID" value="NZ_JAAOXG010000024.1"/>
</dbReference>
<dbReference type="CDD" id="cd06254">
    <property type="entry name" value="M14_ASTE_ASPA-like"/>
    <property type="match status" value="1"/>
</dbReference>
<comment type="similarity">
    <text evidence="2">Belongs to the peptidase M14 family.</text>
</comment>
<dbReference type="InterPro" id="IPR055438">
    <property type="entry name" value="AstE_AspA_cat"/>
</dbReference>
<dbReference type="PROSITE" id="PS00132">
    <property type="entry name" value="CARBOXYPEPT_ZN_1"/>
    <property type="match status" value="1"/>
</dbReference>
<keyword evidence="5" id="KW-0862">Zinc</keyword>
<evidence type="ECO:0000256" key="4">
    <source>
        <dbReference type="ARBA" id="ARBA00022801"/>
    </source>
</evidence>
<evidence type="ECO:0000259" key="6">
    <source>
        <dbReference type="Pfam" id="PF24827"/>
    </source>
</evidence>
<sequence>MFQTGTMKLESGKRIKGMLQVENHDLKLPVCAVCGCKEGPVVLITAGIHGAEYIGIQTARELSKELDPEKINGTIVFLLVANPQAAFSYTRLFVPEDGKNLNRAFPGKKDGSLSEKIAYTIEHELHSQADYYIDLHAGDTHEQVMPFVYYPGTAREEVMEKSRKMAEATGMEIRVKSSATTGSYNYAAIQGVPSILMERGGGGSFTSQQLASYKQEVVNVLSALGVVSKDQGEEKDNIQNEVIKAVYTDSLAEGFWRPSKQPGERILKGDLLGTVEDVWGNPLQVCHSEFDGIVLYETTAMGVMEGDSLIAYGEYRQLS</sequence>
<evidence type="ECO:0000256" key="3">
    <source>
        <dbReference type="ARBA" id="ARBA00022723"/>
    </source>
</evidence>
<dbReference type="SUPFAM" id="SSF53187">
    <property type="entry name" value="Zn-dependent exopeptidases"/>
    <property type="match status" value="1"/>
</dbReference>
<evidence type="ECO:0000256" key="5">
    <source>
        <dbReference type="ARBA" id="ARBA00022833"/>
    </source>
</evidence>
<dbReference type="InterPro" id="IPR053138">
    <property type="entry name" value="N-alpha-Ac-DABA_deacetylase"/>
</dbReference>
<proteinExistence type="inferred from homology"/>
<keyword evidence="8" id="KW-1185">Reference proteome</keyword>
<gene>
    <name evidence="7" type="ORF">G9470_13500</name>
</gene>
<dbReference type="Gene3D" id="3.40.630.10">
    <property type="entry name" value="Zn peptidases"/>
    <property type="match status" value="1"/>
</dbReference>
<name>A0ABX1VSJ3_9FIRM</name>
<dbReference type="PIRSF" id="PIRSF039012">
    <property type="entry name" value="ASP"/>
    <property type="match status" value="1"/>
</dbReference>
<organism evidence="7 8">
    <name type="scientific">Lacrimispora defluvii</name>
    <dbReference type="NCBI Taxonomy" id="2719233"/>
    <lineage>
        <taxon>Bacteria</taxon>
        <taxon>Bacillati</taxon>
        <taxon>Bacillota</taxon>
        <taxon>Clostridia</taxon>
        <taxon>Lachnospirales</taxon>
        <taxon>Lachnospiraceae</taxon>
        <taxon>Lacrimispora</taxon>
    </lineage>
</organism>
<dbReference type="PANTHER" id="PTHR37326">
    <property type="entry name" value="BLL3975 PROTEIN"/>
    <property type="match status" value="1"/>
</dbReference>
<dbReference type="PANTHER" id="PTHR37326:SF1">
    <property type="entry name" value="BLL3975 PROTEIN"/>
    <property type="match status" value="1"/>
</dbReference>
<evidence type="ECO:0000313" key="8">
    <source>
        <dbReference type="Proteomes" id="UP000539052"/>
    </source>
</evidence>
<evidence type="ECO:0000256" key="2">
    <source>
        <dbReference type="ARBA" id="ARBA00005988"/>
    </source>
</evidence>
<protein>
    <submittedName>
        <fullName evidence="7">Deacylase</fullName>
    </submittedName>
</protein>
<comment type="caution">
    <text evidence="7">The sequence shown here is derived from an EMBL/GenBank/DDBJ whole genome shotgun (WGS) entry which is preliminary data.</text>
</comment>
<evidence type="ECO:0000256" key="1">
    <source>
        <dbReference type="ARBA" id="ARBA00001947"/>
    </source>
</evidence>
<feature type="domain" description="Succinylglutamate desuccinylase/Aspartoacylase catalytic" evidence="6">
    <location>
        <begin position="39"/>
        <end position="223"/>
    </location>
</feature>
<reference evidence="7 8" key="1">
    <citation type="submission" date="2020-03" db="EMBL/GenBank/DDBJ databases">
        <title>Genome Sequence of industrial isolate, B5A.</title>
        <authorList>
            <person name="Sharma S."/>
            <person name="Patil P.B."/>
            <person name="Korpole S."/>
        </authorList>
    </citation>
    <scope>NUCLEOTIDE SEQUENCE [LARGE SCALE GENOMIC DNA]</scope>
    <source>
        <strain evidence="7 8">PI-S10-B5A</strain>
    </source>
</reference>
<keyword evidence="3" id="KW-0479">Metal-binding</keyword>